<comment type="caution">
    <text evidence="2">The sequence shown here is derived from an EMBL/GenBank/DDBJ whole genome shotgun (WGS) entry which is preliminary data.</text>
</comment>
<proteinExistence type="predicted"/>
<feature type="region of interest" description="Disordered" evidence="1">
    <location>
        <begin position="38"/>
        <end position="96"/>
    </location>
</feature>
<protein>
    <submittedName>
        <fullName evidence="2">Uncharacterized protein</fullName>
    </submittedName>
</protein>
<evidence type="ECO:0000313" key="2">
    <source>
        <dbReference type="EMBL" id="KAK7062429.1"/>
    </source>
</evidence>
<feature type="region of interest" description="Disordered" evidence="1">
    <location>
        <begin position="118"/>
        <end position="162"/>
    </location>
</feature>
<dbReference type="EMBL" id="JAWWNJ010000002">
    <property type="protein sequence ID" value="KAK7062429.1"/>
    <property type="molecule type" value="Genomic_DNA"/>
</dbReference>
<evidence type="ECO:0000313" key="3">
    <source>
        <dbReference type="Proteomes" id="UP001362999"/>
    </source>
</evidence>
<reference evidence="2 3" key="1">
    <citation type="journal article" date="2024" name="J Genomics">
        <title>Draft genome sequencing and assembly of Favolaschia claudopus CIRM-BRFM 2984 isolated from oak limbs.</title>
        <authorList>
            <person name="Navarro D."/>
            <person name="Drula E."/>
            <person name="Chaduli D."/>
            <person name="Cazenave R."/>
            <person name="Ahrendt S."/>
            <person name="Wang J."/>
            <person name="Lipzen A."/>
            <person name="Daum C."/>
            <person name="Barry K."/>
            <person name="Grigoriev I.V."/>
            <person name="Favel A."/>
            <person name="Rosso M.N."/>
            <person name="Martin F."/>
        </authorList>
    </citation>
    <scope>NUCLEOTIDE SEQUENCE [LARGE SCALE GENOMIC DNA]</scope>
    <source>
        <strain evidence="2 3">CIRM-BRFM 2984</strain>
    </source>
</reference>
<organism evidence="2 3">
    <name type="scientific">Favolaschia claudopus</name>
    <dbReference type="NCBI Taxonomy" id="2862362"/>
    <lineage>
        <taxon>Eukaryota</taxon>
        <taxon>Fungi</taxon>
        <taxon>Dikarya</taxon>
        <taxon>Basidiomycota</taxon>
        <taxon>Agaricomycotina</taxon>
        <taxon>Agaricomycetes</taxon>
        <taxon>Agaricomycetidae</taxon>
        <taxon>Agaricales</taxon>
        <taxon>Marasmiineae</taxon>
        <taxon>Mycenaceae</taxon>
        <taxon>Favolaschia</taxon>
    </lineage>
</organism>
<feature type="compositionally biased region" description="Low complexity" evidence="1">
    <location>
        <begin position="79"/>
        <end position="90"/>
    </location>
</feature>
<accession>A0AAW0EDE4</accession>
<dbReference type="Proteomes" id="UP001362999">
    <property type="component" value="Unassembled WGS sequence"/>
</dbReference>
<sequence>MTDEDASRLLPHRWLLIPPQLPQTQTQTARGRIMQVSYPSSCTPFRPNRFRRDPPGFDPLSQYPAPPSLPRLVYDAAQSSSRPNSSTRRPLIASGSLPAPLQLKSCRHMNPFKAYIHADSEKNHPSTSRRSIVSPDGGEMVGNETWPDKMRRRRRYATRTADAAQTKLEEDIYPHGEYVSDARGRCAHSSLYPHFPLRKYQAVSRPDSRPSQPPDPSREELPLSLNPTPLIRSIFRPVATQRASHPSPRPSPLHA</sequence>
<feature type="region of interest" description="Disordered" evidence="1">
    <location>
        <begin position="202"/>
        <end position="255"/>
    </location>
</feature>
<gene>
    <name evidence="2" type="ORF">R3P38DRAFT_3167424</name>
</gene>
<dbReference type="AlphaFoldDB" id="A0AAW0EDE4"/>
<keyword evidence="3" id="KW-1185">Reference proteome</keyword>
<evidence type="ECO:0000256" key="1">
    <source>
        <dbReference type="SAM" id="MobiDB-lite"/>
    </source>
</evidence>
<name>A0AAW0EDE4_9AGAR</name>